<dbReference type="EMBL" id="LSRX01000777">
    <property type="protein sequence ID" value="OLP89112.1"/>
    <property type="molecule type" value="Genomic_DNA"/>
</dbReference>
<keyword evidence="1" id="KW-0479">Metal-binding</keyword>
<dbReference type="AlphaFoldDB" id="A0A1Q9D1R2"/>
<feature type="region of interest" description="Disordered" evidence="2">
    <location>
        <begin position="766"/>
        <end position="804"/>
    </location>
</feature>
<evidence type="ECO:0000259" key="3">
    <source>
        <dbReference type="PROSITE" id="PS50158"/>
    </source>
</evidence>
<dbReference type="GO" id="GO:0003676">
    <property type="term" value="F:nucleic acid binding"/>
    <property type="evidence" value="ECO:0007669"/>
    <property type="project" value="InterPro"/>
</dbReference>
<dbReference type="Proteomes" id="UP000186817">
    <property type="component" value="Unassembled WGS sequence"/>
</dbReference>
<dbReference type="InterPro" id="IPR021109">
    <property type="entry name" value="Peptidase_aspartic_dom_sf"/>
</dbReference>
<evidence type="ECO:0000256" key="1">
    <source>
        <dbReference type="PROSITE-ProRule" id="PRU00047"/>
    </source>
</evidence>
<feature type="compositionally biased region" description="Low complexity" evidence="2">
    <location>
        <begin position="69"/>
        <end position="94"/>
    </location>
</feature>
<accession>A0A1Q9D1R2</accession>
<protein>
    <recommendedName>
        <fullName evidence="3">CCHC-type domain-containing protein</fullName>
    </recommendedName>
</protein>
<feature type="compositionally biased region" description="Polar residues" evidence="2">
    <location>
        <begin position="786"/>
        <end position="798"/>
    </location>
</feature>
<dbReference type="PROSITE" id="PS50158">
    <property type="entry name" value="ZF_CCHC"/>
    <property type="match status" value="1"/>
</dbReference>
<keyword evidence="1" id="KW-0862">Zinc</keyword>
<name>A0A1Q9D1R2_SYMMI</name>
<proteinExistence type="predicted"/>
<evidence type="ECO:0000256" key="2">
    <source>
        <dbReference type="SAM" id="MobiDB-lite"/>
    </source>
</evidence>
<dbReference type="OrthoDB" id="8026949at2759"/>
<feature type="region of interest" description="Disordered" evidence="2">
    <location>
        <begin position="42"/>
        <end position="107"/>
    </location>
</feature>
<evidence type="ECO:0000313" key="4">
    <source>
        <dbReference type="EMBL" id="OLP89112.1"/>
    </source>
</evidence>
<dbReference type="Gene3D" id="2.40.70.10">
    <property type="entry name" value="Acid Proteases"/>
    <property type="match status" value="1"/>
</dbReference>
<reference evidence="4 5" key="1">
    <citation type="submission" date="2016-02" db="EMBL/GenBank/DDBJ databases">
        <title>Genome analysis of coral dinoflagellate symbionts highlights evolutionary adaptations to a symbiotic lifestyle.</title>
        <authorList>
            <person name="Aranda M."/>
            <person name="Li Y."/>
            <person name="Liew Y.J."/>
            <person name="Baumgarten S."/>
            <person name="Simakov O."/>
            <person name="Wilson M."/>
            <person name="Piel J."/>
            <person name="Ashoor H."/>
            <person name="Bougouffa S."/>
            <person name="Bajic V.B."/>
            <person name="Ryu T."/>
            <person name="Ravasi T."/>
            <person name="Bayer T."/>
            <person name="Micklem G."/>
            <person name="Kim H."/>
            <person name="Bhak J."/>
            <person name="Lajeunesse T.C."/>
            <person name="Voolstra C.R."/>
        </authorList>
    </citation>
    <scope>NUCLEOTIDE SEQUENCE [LARGE SCALE GENOMIC DNA]</scope>
    <source>
        <strain evidence="4 5">CCMP2467</strain>
    </source>
</reference>
<comment type="caution">
    <text evidence="4">The sequence shown here is derived from an EMBL/GenBank/DDBJ whole genome shotgun (WGS) entry which is preliminary data.</text>
</comment>
<organism evidence="4 5">
    <name type="scientific">Symbiodinium microadriaticum</name>
    <name type="common">Dinoflagellate</name>
    <name type="synonym">Zooxanthella microadriatica</name>
    <dbReference type="NCBI Taxonomy" id="2951"/>
    <lineage>
        <taxon>Eukaryota</taxon>
        <taxon>Sar</taxon>
        <taxon>Alveolata</taxon>
        <taxon>Dinophyceae</taxon>
        <taxon>Suessiales</taxon>
        <taxon>Symbiodiniaceae</taxon>
        <taxon>Symbiodinium</taxon>
    </lineage>
</organism>
<evidence type="ECO:0000313" key="5">
    <source>
        <dbReference type="Proteomes" id="UP000186817"/>
    </source>
</evidence>
<feature type="region of interest" description="Disordered" evidence="2">
    <location>
        <begin position="278"/>
        <end position="298"/>
    </location>
</feature>
<feature type="domain" description="CCHC-type" evidence="3">
    <location>
        <begin position="303"/>
        <end position="317"/>
    </location>
</feature>
<keyword evidence="1" id="KW-0863">Zinc-finger</keyword>
<feature type="compositionally biased region" description="Basic and acidic residues" evidence="2">
    <location>
        <begin position="766"/>
        <end position="782"/>
    </location>
</feature>
<keyword evidence="5" id="KW-1185">Reference proteome</keyword>
<feature type="compositionally biased region" description="Basic and acidic residues" evidence="2">
    <location>
        <begin position="288"/>
        <end position="298"/>
    </location>
</feature>
<dbReference type="InterPro" id="IPR001878">
    <property type="entry name" value="Znf_CCHC"/>
</dbReference>
<gene>
    <name evidence="4" type="ORF">AK812_SmicGene29457</name>
</gene>
<sequence length="804" mass="88545">MGKAISLRTEIGSPIVGGSKEICLRSDRTSEPLLQGIETEAFQRVRPHQKGSGAATTSGTPAWTPAWNASRRSSVESSTTTAAGETEAEATTTEDNPTENQDDWSRWRDDQWTSGSYGWGSSSWWSSGWNWSYKPWAERPSPEAPSIPELLPDYVQGWYLLHDSGLSGAERNVVQTALQGDFSLSRVAQELRNQCAVLDNQRKEYSGRNSGFIGDYQDSEAGIEEHIDDGFLGDLPDEELEQWESAEHEAQEAMAAMHTAKREARQKQSNVRLARQYFRTNAGNQGAKGKEPHKPRDDSKIHCLRCGVLGHRVANCPIPVQTAKAAEEVEATSSFICYSEEQMSMTATTIEQSFAAGISTSEAVAQGKAVIDGGATRTLASCAAMEAIMALNAKRSGHNGLLKVDKENCPTFGFGNGSTNRCTATVQLAIRADEKPGSLTVHCLDQGTGPLLLSVDTLRRLKAVIDFESDLVCFRALDAKRLVPVERSQTGHQLLPMTEDLFENSLIAKSAVTSFRDLVQIKITNQAQGQPLLRGPHNMPRTTKADLQAELLELGEEVPNRWTRMEIEQRLRELRNQGLADSEEPATMTEMETMNKELRKAARKKATLVTYCTETLGMTLTGNETMAVLESKALTAIMKQSSAEGGDYVGFGSHSKERYITIHRDFPDYAQWVKTTYRESGDQGVDHRLARLAKWLEKQPAVPTKPPPSAKSTGYLTATKDPPVRVSPPRRGTSTARGSTDAAPNESDKKLAMMAETLELLRAEIAEVRAERPRKTVAKADEDMTDSSFSMVSESPQQKPERKK</sequence>
<feature type="region of interest" description="Disordered" evidence="2">
    <location>
        <begin position="697"/>
        <end position="751"/>
    </location>
</feature>
<dbReference type="GO" id="GO:0008270">
    <property type="term" value="F:zinc ion binding"/>
    <property type="evidence" value="ECO:0007669"/>
    <property type="project" value="UniProtKB-KW"/>
</dbReference>